<dbReference type="EMBL" id="LILD01000001">
    <property type="protein sequence ID" value="KOO38516.1"/>
    <property type="molecule type" value="Genomic_DNA"/>
</dbReference>
<reference evidence="2" key="1">
    <citation type="submission" date="2015-08" db="EMBL/GenBank/DDBJ databases">
        <title>Complete DNA Sequence of Pseudomonas syringae pv. actinidiae, the Causal Agent of Kiwifruit Canker Disease.</title>
        <authorList>
            <person name="Rikkerink E.H.A."/>
            <person name="Fineran P.C."/>
        </authorList>
    </citation>
    <scope>NUCLEOTIDE SEQUENCE</scope>
    <source>
        <strain evidence="2">DSM 13666</strain>
    </source>
</reference>
<dbReference type="InterPro" id="IPR018878">
    <property type="entry name" value="ORF6C_dom"/>
</dbReference>
<dbReference type="NCBIfam" id="TIGR02681">
    <property type="entry name" value="phage_pRha"/>
    <property type="match status" value="1"/>
</dbReference>
<gene>
    <name evidence="2" type="ORF">AMD02_06350</name>
</gene>
<proteinExistence type="predicted"/>
<dbReference type="Pfam" id="PF09669">
    <property type="entry name" value="Phage_pRha"/>
    <property type="match status" value="1"/>
</dbReference>
<dbReference type="InterPro" id="IPR014054">
    <property type="entry name" value="Phage_regulatory_Rha"/>
</dbReference>
<evidence type="ECO:0000313" key="2">
    <source>
        <dbReference type="EMBL" id="KOO38516.1"/>
    </source>
</evidence>
<protein>
    <recommendedName>
        <fullName evidence="1">ORF6C domain-containing protein</fullName>
    </recommendedName>
</protein>
<name>A0A0M0KI56_ALKHA</name>
<dbReference type="RefSeq" id="WP_053430788.1">
    <property type="nucleotide sequence ID" value="NZ_LILD02000041.1"/>
</dbReference>
<evidence type="ECO:0000259" key="1">
    <source>
        <dbReference type="Pfam" id="PF10552"/>
    </source>
</evidence>
<dbReference type="Pfam" id="PF10552">
    <property type="entry name" value="ORF6C"/>
    <property type="match status" value="1"/>
</dbReference>
<dbReference type="AlphaFoldDB" id="A0A0M0KI56"/>
<dbReference type="PATRIC" id="fig|136160.3.peg.1571"/>
<feature type="domain" description="ORF6C" evidence="1">
    <location>
        <begin position="102"/>
        <end position="212"/>
    </location>
</feature>
<organism evidence="2">
    <name type="scientific">Halalkalibacterium halodurans</name>
    <name type="common">Bacillus halodurans</name>
    <dbReference type="NCBI Taxonomy" id="86665"/>
    <lineage>
        <taxon>Bacteria</taxon>
        <taxon>Bacillati</taxon>
        <taxon>Bacillota</taxon>
        <taxon>Bacilli</taxon>
        <taxon>Bacillales</taxon>
        <taxon>Bacillaceae</taxon>
        <taxon>Halalkalibacterium (ex Joshi et al. 2022)</taxon>
    </lineage>
</organism>
<accession>A0A0M0KI56</accession>
<sequence>MNQLMDVEIKMTSLDLAELTGKEHKNVMRDIRNELEELGEKGKLIFEPTSYIDSHNREKPCYTFGKKGAMQLALKYDAETRYKVIERIEELEGRQKQPPQSLELALQAALEHEREIKSIKSDVNYLKGSMRVDTLQQQEIQQAAKQSVIQALGGIDSIAYKEMSKKVFSAFWREFKQHFKVPRYGDIPKAKFEEAIRFIQLWRPSTSLQMEIDQYNSQMSFV</sequence>
<comment type="caution">
    <text evidence="2">The sequence shown here is derived from an EMBL/GenBank/DDBJ whole genome shotgun (WGS) entry which is preliminary data.</text>
</comment>